<reference evidence="2 3" key="1">
    <citation type="submission" date="2019-02" db="EMBL/GenBank/DDBJ databases">
        <title>Genome sequencing of the rare red list fungi Phlebia centrifuga.</title>
        <authorList>
            <person name="Buettner E."/>
            <person name="Kellner H."/>
        </authorList>
    </citation>
    <scope>NUCLEOTIDE SEQUENCE [LARGE SCALE GENOMIC DNA]</scope>
    <source>
        <strain evidence="2 3">DSM 108282</strain>
    </source>
</reference>
<sequence>MLRPRYRPAWKPTWETDKSRHPNEFEDYYTLPPRDHLIDATRVNDGKLVYVKRVATGDTESQIIMKFSSPASRLDPRNHCVPVLDYFTDDEDSSISYIVMPFLRPVDYPPLETINDVAVFVSQLMEGLIFMHEQGVAHRDCSEKNLLMDADLLFPKGFHPVRMDNLPDGRRSATQLSRRAARVTYYYVDFGISVFIPPDKQPKLALGGYGRDQDVPELSFEVPYDPFKVDIFILGNTFRREIYENFSNVDFLLPLINAMTQNEPEARPDAVAAEKMWREISAKLYKLQRGWRLRGRKELWAEKVVFDSFSAVKQLFGWMTDLQG</sequence>
<organism evidence="2 3">
    <name type="scientific">Hermanssonia centrifuga</name>
    <dbReference type="NCBI Taxonomy" id="98765"/>
    <lineage>
        <taxon>Eukaryota</taxon>
        <taxon>Fungi</taxon>
        <taxon>Dikarya</taxon>
        <taxon>Basidiomycota</taxon>
        <taxon>Agaricomycotina</taxon>
        <taxon>Agaricomycetes</taxon>
        <taxon>Polyporales</taxon>
        <taxon>Meruliaceae</taxon>
        <taxon>Hermanssonia</taxon>
    </lineage>
</organism>
<dbReference type="Proteomes" id="UP000309038">
    <property type="component" value="Unassembled WGS sequence"/>
</dbReference>
<protein>
    <recommendedName>
        <fullName evidence="1">Protein kinase domain-containing protein</fullName>
    </recommendedName>
</protein>
<dbReference type="AlphaFoldDB" id="A0A4S4KQ98"/>
<evidence type="ECO:0000259" key="1">
    <source>
        <dbReference type="PROSITE" id="PS50011"/>
    </source>
</evidence>
<proteinExistence type="predicted"/>
<comment type="caution">
    <text evidence="2">The sequence shown here is derived from an EMBL/GenBank/DDBJ whole genome shotgun (WGS) entry which is preliminary data.</text>
</comment>
<dbReference type="GO" id="GO:0004672">
    <property type="term" value="F:protein kinase activity"/>
    <property type="evidence" value="ECO:0007669"/>
    <property type="project" value="InterPro"/>
</dbReference>
<evidence type="ECO:0000313" key="2">
    <source>
        <dbReference type="EMBL" id="THH00421.1"/>
    </source>
</evidence>
<dbReference type="GO" id="GO:0005524">
    <property type="term" value="F:ATP binding"/>
    <property type="evidence" value="ECO:0007669"/>
    <property type="project" value="InterPro"/>
</dbReference>
<evidence type="ECO:0000313" key="3">
    <source>
        <dbReference type="Proteomes" id="UP000309038"/>
    </source>
</evidence>
<feature type="domain" description="Protein kinase" evidence="1">
    <location>
        <begin position="1"/>
        <end position="305"/>
    </location>
</feature>
<accession>A0A4S4KQ98</accession>
<gene>
    <name evidence="2" type="ORF">EW026_g2135</name>
</gene>
<dbReference type="InterPro" id="IPR000719">
    <property type="entry name" value="Prot_kinase_dom"/>
</dbReference>
<dbReference type="SUPFAM" id="SSF56112">
    <property type="entry name" value="Protein kinase-like (PK-like)"/>
    <property type="match status" value="1"/>
</dbReference>
<name>A0A4S4KQ98_9APHY</name>
<keyword evidence="3" id="KW-1185">Reference proteome</keyword>
<dbReference type="EMBL" id="SGPJ01000051">
    <property type="protein sequence ID" value="THH00421.1"/>
    <property type="molecule type" value="Genomic_DNA"/>
</dbReference>
<dbReference type="PROSITE" id="PS50011">
    <property type="entry name" value="PROTEIN_KINASE_DOM"/>
    <property type="match status" value="1"/>
</dbReference>
<dbReference type="SMART" id="SM00220">
    <property type="entry name" value="S_TKc"/>
    <property type="match status" value="1"/>
</dbReference>
<dbReference type="Gene3D" id="1.10.510.10">
    <property type="entry name" value="Transferase(Phosphotransferase) domain 1"/>
    <property type="match status" value="1"/>
</dbReference>
<dbReference type="InterPro" id="IPR011009">
    <property type="entry name" value="Kinase-like_dom_sf"/>
</dbReference>